<dbReference type="EMBL" id="LM993663">
    <property type="protein sequence ID" value="VTZ78305.1"/>
    <property type="molecule type" value="Genomic_DNA"/>
</dbReference>
<feature type="region of interest" description="Disordered" evidence="3">
    <location>
        <begin position="694"/>
        <end position="766"/>
    </location>
</feature>
<dbReference type="VEuPathDB" id="PlasmoDB:PY17X_0911300"/>
<evidence type="ECO:0000313" key="4">
    <source>
        <dbReference type="EMBL" id="CDU17888.1"/>
    </source>
</evidence>
<feature type="region of interest" description="Disordered" evidence="3">
    <location>
        <begin position="917"/>
        <end position="950"/>
    </location>
</feature>
<dbReference type="VEuPathDB" id="PlasmoDB:PY07201"/>
<dbReference type="GeneID" id="3790937"/>
<protein>
    <submittedName>
        <fullName evidence="5">WD repeat-containing protein, putative</fullName>
    </submittedName>
</protein>
<dbReference type="VEuPathDB" id="PlasmoDB:Py17XNL_000900137"/>
<gene>
    <name evidence="5" type="ORF">PY17X_0911300</name>
    <name evidence="4" type="ORF">PYYM_0910800</name>
</gene>
<dbReference type="VEuPathDB" id="PlasmoDB:PY07203"/>
<accession>A0A078KAV0</accession>
<reference evidence="4" key="2">
    <citation type="submission" date="2014-05" db="EMBL/GenBank/DDBJ databases">
        <authorList>
            <person name="Aslett A.Martin."/>
            <person name="De Silva Nishadi"/>
        </authorList>
    </citation>
    <scope>NUCLEOTIDE SEQUENCE</scope>
    <source>
        <strain evidence="4">YM</strain>
    </source>
</reference>
<dbReference type="PANTHER" id="PTHR19879:SF1">
    <property type="entry name" value="CANNONBALL-RELATED"/>
    <property type="match status" value="1"/>
</dbReference>
<dbReference type="KEGG" id="pyo:PY17X_0911300"/>
<dbReference type="InterPro" id="IPR036322">
    <property type="entry name" value="WD40_repeat_dom_sf"/>
</dbReference>
<evidence type="ECO:0000313" key="6">
    <source>
        <dbReference type="Proteomes" id="UP000072874"/>
    </source>
</evidence>
<keyword evidence="2" id="KW-0539">Nucleus</keyword>
<dbReference type="VEuPathDB" id="PlasmoDB:PY05176"/>
<reference evidence="5" key="3">
    <citation type="submission" date="2014-05" db="EMBL/GenBank/DDBJ databases">
        <authorList>
            <person name="Aslett M.A."/>
            <person name="De Silva N."/>
        </authorList>
    </citation>
    <scope>NUCLEOTIDE SEQUENCE</scope>
    <source>
        <strain evidence="5">17X</strain>
    </source>
</reference>
<dbReference type="GO" id="GO:0016251">
    <property type="term" value="F:RNA polymerase II general transcription initiation factor activity"/>
    <property type="evidence" value="ECO:0007669"/>
    <property type="project" value="TreeGrafter"/>
</dbReference>
<dbReference type="GO" id="GO:0006367">
    <property type="term" value="P:transcription initiation at RNA polymerase II promoter"/>
    <property type="evidence" value="ECO:0007669"/>
    <property type="project" value="TreeGrafter"/>
</dbReference>
<name>A0A078KAV0_PLAYE</name>
<feature type="compositionally biased region" description="Basic and acidic residues" evidence="3">
    <location>
        <begin position="744"/>
        <end position="766"/>
    </location>
</feature>
<proteinExistence type="predicted"/>
<feature type="compositionally biased region" description="Low complexity" evidence="3">
    <location>
        <begin position="918"/>
        <end position="944"/>
    </location>
</feature>
<sequence>MKNNMNIPNNINNNMNNNYNNENYNNVNNNSRNLINNNLNIPAGLNNMANNMNDRSNNMKNFPNGVNGLNKNIGNINNINKMHNPIGKMHGHINNIPNNMGTMNNNLKHGVQNIINGMPTGINNMHSNLNNIPDNIKNMANAMKPMPNNINDIRVNANYSMNNMNTNVNPNNNVNIPNDMKHMIRVNNSDITSNVKFNTMMNNNNNSHFVSPDNSNRNMFYVNDMKNVDNNVINMHNKRNNNAKEKKNNIPQFREKEYLENVGHRDKYLLNKNETDKIYLQNKQLNNMNQGNIPNINNNNTRNNNTGGISRMINNSAQNTININSNNNINSVTNIGNNNDNNNNNNILQRNMKNLENGGMHNPLNINQMNAMNLNKTFNFSSNDPHNFNINSAADNKMSNKFKDSNYNNINKNINIPFNEESKYDPYNLGNNINRNNGNNGIVVEKNMNNAEHSFSKQHNNGMFDIKAHSGKDNFGGIKNMNDDKNIRYNSKLNEMNNANKVGKDIINLSASNIQKLNEKNQKANGNSNTNFMGNNLPKSMENADLYKLQMNYDKLNSNDPNNYINKMDNYNDFIKENNKGKYISGNKYNANANTKGDQSKNKTQKMENELINKKFNPINNNNNNENAPNHHMNENMIYDEMKKMNNTSFEKMVGNDMFMFNGNRSLEKGINQMVNMQGFRDIKNIHNINNYRMANDNDPRSNEKNNNMFHNQRPNFEGCNGTENLKGTGNELEEKKRKKKREKKSEMEKNEKNEKKGLNRDENLDDKKTINQLIEHNSFMHNLNENNESSEVGQNIKNNLFNDISKNYMQGQNIGNDEKELNIDSNLNENMKKENYAYIRKQNIFENYENMNNLKNAFLEGDQNMLNNANIFNKINFKFQKKKSDDSYENASMFPNDQNDEDKKLMVLSRLFGNVIGENGNNNNNNNDDDNNMQTQNENNMNNSGKLPNIRKMNSNALELELYKNMPLDTMLNKLNLDKNILNILKDKINNINRNINVNICSTSMETPEEPIKMENIDLLKLINLFDEFLNWSENNLYQIKLQLYNIAFCLLLELYILILANKFSMLIDFKNKYLKNFEAYHPVIKFLSNCVSLNQIFEISILRFKEKNAKHIAYMNKLGKASLMHYLSVYGSIPLYNLIMTKIKIIEIDDANKNFNFFHEFISMNFLYNGNLNVPVQWNLPSIYFIKDVSETQNDDSIKCTKEKEENVYIPNENSDAYYYYKYIIKMQAENRLKVTKNRMPSMLYYCLNNCTDMTCAEISSFDGSLVATAHSNNIIKLWNIKKSQMNKIKEKQKDMEIDNNENVDEINNYSNIQENKPDSIHLDDQDENGIAKLYGNMYNISSLCFGETNKILLSGNLNGDIYLYSTISNRNYVKYSGGHTPIWSIDTAFLGYFFCTSEDDGNLRIYSTNKTYPLVTYKYNCTSNICKYHYNNTIVASGYYDNYVHLYDIRVNSFIKRFKNNYPSNNGVTSLSFSKNGRLLSFGGGYTNNINIIDLVADKFIDVEPKQFINTKEYNLGDYYSNTKFEENHLGFYPLTNESEKLHMHKNIEEFEDKILSIDFSYDNNLLVSMSCDSHIDFYNCSKASKELKHPSTEKKRIKSGKDHKNNNPYVRLSKSYGVNYSNLISAKFTPENVLLLFGINTLI</sequence>
<evidence type="ECO:0000313" key="5">
    <source>
        <dbReference type="EMBL" id="VTZ78305.1"/>
    </source>
</evidence>
<dbReference type="Proteomes" id="UP000072874">
    <property type="component" value="Chromosome 9"/>
</dbReference>
<dbReference type="SUPFAM" id="SSF160897">
    <property type="entry name" value="Taf5 N-terminal domain-like"/>
    <property type="match status" value="1"/>
</dbReference>
<dbReference type="InterPro" id="IPR037264">
    <property type="entry name" value="TFIID_NTD2_sf"/>
</dbReference>
<dbReference type="RefSeq" id="XP_022812152.1">
    <property type="nucleotide sequence ID" value="XM_022955941.1"/>
</dbReference>
<dbReference type="OrthoDB" id="10266330at2759"/>
<dbReference type="SUPFAM" id="SSF50978">
    <property type="entry name" value="WD40 repeat-like"/>
    <property type="match status" value="1"/>
</dbReference>
<dbReference type="PANTHER" id="PTHR19879">
    <property type="entry name" value="TRANSCRIPTION INITIATION FACTOR TFIID"/>
    <property type="match status" value="1"/>
</dbReference>
<dbReference type="GO" id="GO:0005669">
    <property type="term" value="C:transcription factor TFIID complex"/>
    <property type="evidence" value="ECO:0007669"/>
    <property type="project" value="TreeGrafter"/>
</dbReference>
<evidence type="ECO:0000256" key="2">
    <source>
        <dbReference type="ARBA" id="ARBA00023242"/>
    </source>
</evidence>
<evidence type="ECO:0000256" key="3">
    <source>
        <dbReference type="SAM" id="MobiDB-lite"/>
    </source>
</evidence>
<dbReference type="SMART" id="SM00320">
    <property type="entry name" value="WD40"/>
    <property type="match status" value="6"/>
</dbReference>
<dbReference type="EMBL" id="LK934637">
    <property type="protein sequence ID" value="CDU17888.1"/>
    <property type="molecule type" value="Genomic_DNA"/>
</dbReference>
<dbReference type="Proteomes" id="UP000072904">
    <property type="component" value="Chromosome 9"/>
</dbReference>
<dbReference type="Gene3D" id="2.130.10.10">
    <property type="entry name" value="YVTN repeat-like/Quinoprotein amine dehydrogenase"/>
    <property type="match status" value="2"/>
</dbReference>
<evidence type="ECO:0000256" key="1">
    <source>
        <dbReference type="ARBA" id="ARBA00004123"/>
    </source>
</evidence>
<reference evidence="6 7" key="1">
    <citation type="journal article" date="2014" name="BMC Biol.">
        <title>A comprehensive evaluation of rodent malaria parasite genomes and gene expression.</title>
        <authorList>
            <person name="Otto T.D."/>
            <person name="Bohme U."/>
            <person name="Jackson A.P."/>
            <person name="Hunt M."/>
            <person name="Franke-Fayard B."/>
            <person name="Hoeijmakers W.A."/>
            <person name="Religa A.A."/>
            <person name="Robertson L."/>
            <person name="Sanders M."/>
            <person name="Ogun S.A."/>
            <person name="Cunningham D."/>
            <person name="Erhart A."/>
            <person name="Billker O."/>
            <person name="Khan S.M."/>
            <person name="Stunnenberg H.G."/>
            <person name="Langhorne J."/>
            <person name="Holder A.A."/>
            <person name="Waters A.P."/>
            <person name="Newbold C.I."/>
            <person name="Pain A."/>
            <person name="Berriman M."/>
            <person name="Janse C.J."/>
        </authorList>
    </citation>
    <scope>NUCLEOTIDE SEQUENCE [LARGE SCALE GENOMIC DNA]</scope>
    <source>
        <strain evidence="5 6">17X</strain>
        <strain evidence="4 7">YM</strain>
    </source>
</reference>
<reference evidence="5" key="4">
    <citation type="submission" date="2019-05" db="EMBL/GenBank/DDBJ databases">
        <authorList>
            <consortium name="Pathogen Informatics"/>
        </authorList>
    </citation>
    <scope>NUCLEOTIDE SEQUENCE</scope>
    <source>
        <strain evidence="5">17X</strain>
    </source>
</reference>
<dbReference type="VEuPathDB" id="PlasmoDB:PYYM_0910800"/>
<dbReference type="InterPro" id="IPR015943">
    <property type="entry name" value="WD40/YVTN_repeat-like_dom_sf"/>
</dbReference>
<comment type="subcellular location">
    <subcellularLocation>
        <location evidence="1">Nucleus</location>
    </subcellularLocation>
</comment>
<dbReference type="OMA" id="PTNMNNI"/>
<evidence type="ECO:0000313" key="7">
    <source>
        <dbReference type="Proteomes" id="UP000072904"/>
    </source>
</evidence>
<dbReference type="VEuPathDB" id="PlasmoDB:PY07202"/>
<organism evidence="5 6">
    <name type="scientific">Plasmodium yoelii</name>
    <dbReference type="NCBI Taxonomy" id="5861"/>
    <lineage>
        <taxon>Eukaryota</taxon>
        <taxon>Sar</taxon>
        <taxon>Alveolata</taxon>
        <taxon>Apicomplexa</taxon>
        <taxon>Aconoidasida</taxon>
        <taxon>Haemosporida</taxon>
        <taxon>Plasmodiidae</taxon>
        <taxon>Plasmodium</taxon>
        <taxon>Plasmodium (Vinckeia)</taxon>
    </lineage>
</organism>
<feature type="compositionally biased region" description="Polar residues" evidence="3">
    <location>
        <begin position="705"/>
        <end position="715"/>
    </location>
</feature>
<dbReference type="InterPro" id="IPR001680">
    <property type="entry name" value="WD40_rpt"/>
</dbReference>